<dbReference type="STRING" id="6526.A0A2C9JGS6"/>
<dbReference type="Pfam" id="PF07884">
    <property type="entry name" value="VKOR"/>
    <property type="match status" value="1"/>
</dbReference>
<dbReference type="EC" id="1.17.4.4" evidence="3"/>
<evidence type="ECO:0000256" key="7">
    <source>
        <dbReference type="ARBA" id="ARBA00022989"/>
    </source>
</evidence>
<dbReference type="PANTHER" id="PTHR14519">
    <property type="entry name" value="VITAMIN K EPOXIDE REDUCTASE COMPLEX, SUBUNIT 1"/>
    <property type="match status" value="1"/>
</dbReference>
<feature type="transmembrane region" description="Helical" evidence="12">
    <location>
        <begin position="144"/>
        <end position="164"/>
    </location>
</feature>
<dbReference type="InterPro" id="IPR038354">
    <property type="entry name" value="VKOR_sf"/>
</dbReference>
<name>A0A2C9JGS6_BIOGL</name>
<feature type="domain" description="Vitamin K epoxide reductase" evidence="13">
    <location>
        <begin position="18"/>
        <end position="166"/>
    </location>
</feature>
<keyword evidence="9 12" id="KW-0472">Membrane</keyword>
<keyword evidence="7 12" id="KW-1133">Transmembrane helix</keyword>
<reference evidence="14" key="1">
    <citation type="submission" date="2020-05" db="UniProtKB">
        <authorList>
            <consortium name="EnsemblMetazoa"/>
        </authorList>
    </citation>
    <scope>IDENTIFICATION</scope>
    <source>
        <strain evidence="14">BB02</strain>
    </source>
</reference>
<dbReference type="OrthoDB" id="17010at2759"/>
<dbReference type="GO" id="GO:0048038">
    <property type="term" value="F:quinone binding"/>
    <property type="evidence" value="ECO:0007669"/>
    <property type="project" value="UniProtKB-KW"/>
</dbReference>
<evidence type="ECO:0000256" key="9">
    <source>
        <dbReference type="ARBA" id="ARBA00023136"/>
    </source>
</evidence>
<evidence type="ECO:0000256" key="3">
    <source>
        <dbReference type="ARBA" id="ARBA00012278"/>
    </source>
</evidence>
<feature type="transmembrane region" description="Helical" evidence="12">
    <location>
        <begin position="116"/>
        <end position="137"/>
    </location>
</feature>
<evidence type="ECO:0000313" key="14">
    <source>
        <dbReference type="EnsemblMetazoa" id="BGLB002324-PB"/>
    </source>
</evidence>
<gene>
    <name evidence="14" type="primary">106056179</name>
</gene>
<keyword evidence="11" id="KW-0676">Redox-active center</keyword>
<evidence type="ECO:0000256" key="8">
    <source>
        <dbReference type="ARBA" id="ARBA00023002"/>
    </source>
</evidence>
<keyword evidence="10" id="KW-1015">Disulfide bond</keyword>
<keyword evidence="8" id="KW-0560">Oxidoreductase</keyword>
<dbReference type="GO" id="GO:0042373">
    <property type="term" value="P:vitamin K metabolic process"/>
    <property type="evidence" value="ECO:0007669"/>
    <property type="project" value="InterPro"/>
</dbReference>
<organism evidence="14 15">
    <name type="scientific">Biomphalaria glabrata</name>
    <name type="common">Bloodfluke planorb</name>
    <name type="synonym">Freshwater snail</name>
    <dbReference type="NCBI Taxonomy" id="6526"/>
    <lineage>
        <taxon>Eukaryota</taxon>
        <taxon>Metazoa</taxon>
        <taxon>Spiralia</taxon>
        <taxon>Lophotrochozoa</taxon>
        <taxon>Mollusca</taxon>
        <taxon>Gastropoda</taxon>
        <taxon>Heterobranchia</taxon>
        <taxon>Euthyneura</taxon>
        <taxon>Panpulmonata</taxon>
        <taxon>Hygrophila</taxon>
        <taxon>Lymnaeoidea</taxon>
        <taxon>Planorbidae</taxon>
        <taxon>Biomphalaria</taxon>
    </lineage>
</organism>
<feature type="transmembrane region" description="Helical" evidence="12">
    <location>
        <begin position="20"/>
        <end position="42"/>
    </location>
</feature>
<evidence type="ECO:0000313" key="15">
    <source>
        <dbReference type="Proteomes" id="UP000076420"/>
    </source>
</evidence>
<dbReference type="Gene3D" id="1.20.1440.130">
    <property type="entry name" value="VKOR domain"/>
    <property type="match status" value="1"/>
</dbReference>
<evidence type="ECO:0000256" key="1">
    <source>
        <dbReference type="ARBA" id="ARBA00004477"/>
    </source>
</evidence>
<protein>
    <recommendedName>
        <fullName evidence="3">vitamin-K-epoxide reductase (warfarin-sensitive)</fullName>
        <ecNumber evidence="3">1.17.4.4</ecNumber>
    </recommendedName>
</protein>
<dbReference type="KEGG" id="bgt:106056179"/>
<evidence type="ECO:0000256" key="4">
    <source>
        <dbReference type="ARBA" id="ARBA00022692"/>
    </source>
</evidence>
<accession>A0A2C9JGS6</accession>
<evidence type="ECO:0000256" key="5">
    <source>
        <dbReference type="ARBA" id="ARBA00022719"/>
    </source>
</evidence>
<sequence length="182" mass="20163">MAPSTVSTTKKNVPIKRSKLIRNSTLFLCLIGLCISVFGLYIEIIKSKNKDYVALCDISGYVTCSRALTSRYAKGFGLVDKIFSNTSILNQPNTVYGMAYFAFQATLAFNPSSSAAVVQTAFSILANIGSVYLGYILFYIIRDFCVICVSTYVVNFLMLLALLVKLKNSVAEDIRKTIRKKK</sequence>
<dbReference type="AlphaFoldDB" id="A0A2C9JGS6"/>
<keyword evidence="6" id="KW-0256">Endoplasmic reticulum</keyword>
<dbReference type="InterPro" id="IPR012932">
    <property type="entry name" value="VKOR"/>
</dbReference>
<evidence type="ECO:0000256" key="12">
    <source>
        <dbReference type="SAM" id="Phobius"/>
    </source>
</evidence>
<dbReference type="CDD" id="cd12917">
    <property type="entry name" value="VKOR_euk"/>
    <property type="match status" value="1"/>
</dbReference>
<dbReference type="RefSeq" id="XP_013068246.2">
    <property type="nucleotide sequence ID" value="XM_013212792.2"/>
</dbReference>
<keyword evidence="5" id="KW-0874">Quinone</keyword>
<dbReference type="GO" id="GO:0005789">
    <property type="term" value="C:endoplasmic reticulum membrane"/>
    <property type="evidence" value="ECO:0007669"/>
    <property type="project" value="UniProtKB-SubCell"/>
</dbReference>
<comment type="similarity">
    <text evidence="2">Belongs to the VKOR family.</text>
</comment>
<evidence type="ECO:0000256" key="6">
    <source>
        <dbReference type="ARBA" id="ARBA00022824"/>
    </source>
</evidence>
<evidence type="ECO:0000256" key="2">
    <source>
        <dbReference type="ARBA" id="ARBA00006214"/>
    </source>
</evidence>
<evidence type="ECO:0000256" key="10">
    <source>
        <dbReference type="ARBA" id="ARBA00023157"/>
    </source>
</evidence>
<dbReference type="EnsemblMetazoa" id="BGLB002324-RB">
    <property type="protein sequence ID" value="BGLB002324-PB"/>
    <property type="gene ID" value="BGLB002324"/>
</dbReference>
<evidence type="ECO:0000256" key="11">
    <source>
        <dbReference type="ARBA" id="ARBA00023284"/>
    </source>
</evidence>
<evidence type="ECO:0000259" key="13">
    <source>
        <dbReference type="SMART" id="SM00756"/>
    </source>
</evidence>
<dbReference type="SMART" id="SM00756">
    <property type="entry name" value="VKc"/>
    <property type="match status" value="1"/>
</dbReference>
<dbReference type="InterPro" id="IPR042406">
    <property type="entry name" value="VKORC1/VKORC1L1"/>
</dbReference>
<comment type="subcellular location">
    <subcellularLocation>
        <location evidence="1">Endoplasmic reticulum membrane</location>
        <topology evidence="1">Multi-pass membrane protein</topology>
    </subcellularLocation>
</comment>
<dbReference type="Proteomes" id="UP000076420">
    <property type="component" value="Unassembled WGS sequence"/>
</dbReference>
<dbReference type="VEuPathDB" id="VectorBase:BGLB002324"/>
<dbReference type="VEuPathDB" id="VectorBase:BGLAX_036808"/>
<dbReference type="PANTHER" id="PTHR14519:SF8">
    <property type="entry name" value="VITAMIN K EPOXIDE REDUCTASE COMPLEX SUBUNIT 1"/>
    <property type="match status" value="1"/>
</dbReference>
<proteinExistence type="inferred from homology"/>
<dbReference type="GO" id="GO:0047057">
    <property type="term" value="F:vitamin-K-epoxide reductase (warfarin-sensitive) activity"/>
    <property type="evidence" value="ECO:0007669"/>
    <property type="project" value="UniProtKB-EC"/>
</dbReference>
<keyword evidence="4 12" id="KW-0812">Transmembrane</keyword>